<comment type="subcellular location">
    <subcellularLocation>
        <location evidence="1">Cell membrane</location>
        <topology evidence="1">Single-pass type I membrane protein</topology>
    </subcellularLocation>
    <subcellularLocation>
        <location evidence="3">Endosome membrane</location>
        <topology evidence="3">Single-pass type I membrane protein</topology>
    </subcellularLocation>
    <subcellularLocation>
        <location evidence="2 13">Lysosome membrane</location>
        <topology evidence="2 13">Single-pass type I membrane protein</topology>
    </subcellularLocation>
</comment>
<keyword evidence="6" id="KW-0732">Signal</keyword>
<feature type="transmembrane region" description="Helical" evidence="15">
    <location>
        <begin position="189"/>
        <end position="212"/>
    </location>
</feature>
<evidence type="ECO:0000256" key="6">
    <source>
        <dbReference type="ARBA" id="ARBA00022729"/>
    </source>
</evidence>
<keyword evidence="7" id="KW-0967">Endosome</keyword>
<evidence type="ECO:0000256" key="14">
    <source>
        <dbReference type="SAM" id="MobiDB-lite"/>
    </source>
</evidence>
<evidence type="ECO:0000256" key="9">
    <source>
        <dbReference type="ARBA" id="ARBA00023136"/>
    </source>
</evidence>
<dbReference type="PANTHER" id="PTHR11506">
    <property type="entry name" value="LYSOSOME-ASSOCIATED MEMBRANE GLYCOPROTEIN"/>
    <property type="match status" value="1"/>
</dbReference>
<keyword evidence="5 13" id="KW-0812">Transmembrane</keyword>
<dbReference type="InterPro" id="IPR048528">
    <property type="entry name" value="Lamp2-like_luminal"/>
</dbReference>
<evidence type="ECO:0000256" key="1">
    <source>
        <dbReference type="ARBA" id="ARBA00004251"/>
    </source>
</evidence>
<dbReference type="GO" id="GO:0005765">
    <property type="term" value="C:lysosomal membrane"/>
    <property type="evidence" value="ECO:0007669"/>
    <property type="project" value="UniProtKB-SubCell"/>
</dbReference>
<evidence type="ECO:0000256" key="13">
    <source>
        <dbReference type="PROSITE-ProRule" id="PRU00740"/>
    </source>
</evidence>
<evidence type="ECO:0000259" key="17">
    <source>
        <dbReference type="Pfam" id="PF21222"/>
    </source>
</evidence>
<keyword evidence="12 13" id="KW-0458">Lysosome</keyword>
<evidence type="ECO:0000256" key="8">
    <source>
        <dbReference type="ARBA" id="ARBA00022989"/>
    </source>
</evidence>
<evidence type="ECO:0000256" key="5">
    <source>
        <dbReference type="ARBA" id="ARBA00022692"/>
    </source>
</evidence>
<evidence type="ECO:0000256" key="4">
    <source>
        <dbReference type="ARBA" id="ARBA00022475"/>
    </source>
</evidence>
<keyword evidence="9 13" id="KW-0472">Membrane</keyword>
<dbReference type="Ensembl" id="ENSPMGT00000013832.1">
    <property type="protein sequence ID" value="ENSPMGP00000012958.1"/>
    <property type="gene ID" value="ENSPMGG00000010685.1"/>
</dbReference>
<sequence>DSVSTPVPPPTTPPPHKGPGIPPQGEYRVKNENGTVCLKANMAVQINISFSDAQNLTVRNVVNLKPNETTSSGTCDKERATLTLQSGLKTELTFVFSLNTTSNKYHLNGLSILAIWPDMKGKKRFSAHNDSLDYLRGSLGFSYMCQSAQTLEVSPDFSLNTYLLHVQPFDLTGDAFGSVLECLLDEDNLIIPIVVGAALAVLVLIVLLAYLIGKKRSHAGYQTI</sequence>
<feature type="domain" description="Lysosome-associated membrane glycoprotein 2-like transmembrane" evidence="17">
    <location>
        <begin position="191"/>
        <end position="222"/>
    </location>
</feature>
<dbReference type="InterPro" id="IPR048524">
    <property type="entry name" value="Lamp2-like_TM"/>
</dbReference>
<dbReference type="AlphaFoldDB" id="A0A3B4A7C7"/>
<dbReference type="STRING" id="409849.ENSPMGP00000012958"/>
<protein>
    <submittedName>
        <fullName evidence="18">Uncharacterized protein</fullName>
    </submittedName>
</protein>
<dbReference type="GO" id="GO:0005886">
    <property type="term" value="C:plasma membrane"/>
    <property type="evidence" value="ECO:0007669"/>
    <property type="project" value="UniProtKB-SubCell"/>
</dbReference>
<feature type="domain" description="Lysosome-associated membrane glycoprotein 2-like luminal" evidence="16">
    <location>
        <begin position="23"/>
        <end position="171"/>
    </location>
</feature>
<dbReference type="FunFam" id="2.40.160.110:FF:000001">
    <property type="entry name" value="lysosome-associated membrane glycoprotein 2 isoform X2"/>
    <property type="match status" value="1"/>
</dbReference>
<feature type="disulfide bond" evidence="13">
    <location>
        <begin position="145"/>
        <end position="182"/>
    </location>
</feature>
<dbReference type="Proteomes" id="UP000261520">
    <property type="component" value="Unplaced"/>
</dbReference>
<accession>A0A3B4A7C7</accession>
<dbReference type="GO" id="GO:0072594">
    <property type="term" value="P:establishment of protein localization to organelle"/>
    <property type="evidence" value="ECO:0007669"/>
    <property type="project" value="TreeGrafter"/>
</dbReference>
<evidence type="ECO:0000256" key="11">
    <source>
        <dbReference type="ARBA" id="ARBA00023180"/>
    </source>
</evidence>
<keyword evidence="19" id="KW-1185">Reference proteome</keyword>
<evidence type="ECO:0000256" key="12">
    <source>
        <dbReference type="ARBA" id="ARBA00023228"/>
    </source>
</evidence>
<organism evidence="18 19">
    <name type="scientific">Periophthalmus magnuspinnatus</name>
    <dbReference type="NCBI Taxonomy" id="409849"/>
    <lineage>
        <taxon>Eukaryota</taxon>
        <taxon>Metazoa</taxon>
        <taxon>Chordata</taxon>
        <taxon>Craniata</taxon>
        <taxon>Vertebrata</taxon>
        <taxon>Euteleostomi</taxon>
        <taxon>Actinopterygii</taxon>
        <taxon>Neopterygii</taxon>
        <taxon>Teleostei</taxon>
        <taxon>Neoteleostei</taxon>
        <taxon>Acanthomorphata</taxon>
        <taxon>Gobiaria</taxon>
        <taxon>Gobiiformes</taxon>
        <taxon>Gobioidei</taxon>
        <taxon>Gobiidae</taxon>
        <taxon>Oxudercinae</taxon>
        <taxon>Periophthalmus</taxon>
    </lineage>
</organism>
<evidence type="ECO:0000256" key="2">
    <source>
        <dbReference type="ARBA" id="ARBA00004352"/>
    </source>
</evidence>
<evidence type="ECO:0000259" key="16">
    <source>
        <dbReference type="Pfam" id="PF01299"/>
    </source>
</evidence>
<dbReference type="PRINTS" id="PR00336">
    <property type="entry name" value="LYSASSOCTDMP"/>
</dbReference>
<dbReference type="PROSITE" id="PS51407">
    <property type="entry name" value="LAMP_3"/>
    <property type="match status" value="1"/>
</dbReference>
<evidence type="ECO:0000256" key="7">
    <source>
        <dbReference type="ARBA" id="ARBA00022753"/>
    </source>
</evidence>
<dbReference type="Pfam" id="PF01299">
    <property type="entry name" value="Lamp2-like_luminal"/>
    <property type="match status" value="1"/>
</dbReference>
<proteinExistence type="inferred from homology"/>
<name>A0A3B4A7C7_9GOBI</name>
<keyword evidence="4" id="KW-1003">Cell membrane</keyword>
<dbReference type="Pfam" id="PF21222">
    <property type="entry name" value="Lamp2_2nd"/>
    <property type="match status" value="1"/>
</dbReference>
<evidence type="ECO:0000256" key="10">
    <source>
        <dbReference type="ARBA" id="ARBA00023157"/>
    </source>
</evidence>
<dbReference type="GO" id="GO:0031902">
    <property type="term" value="C:late endosome membrane"/>
    <property type="evidence" value="ECO:0007669"/>
    <property type="project" value="TreeGrafter"/>
</dbReference>
<evidence type="ECO:0000313" key="18">
    <source>
        <dbReference type="Ensembl" id="ENSPMGP00000012958.1"/>
    </source>
</evidence>
<reference evidence="18" key="2">
    <citation type="submission" date="2025-09" db="UniProtKB">
        <authorList>
            <consortium name="Ensembl"/>
        </authorList>
    </citation>
    <scope>IDENTIFICATION</scope>
</reference>
<comment type="similarity">
    <text evidence="13">Belongs to the LAMP family.</text>
</comment>
<feature type="region of interest" description="Disordered" evidence="14">
    <location>
        <begin position="1"/>
        <end position="22"/>
    </location>
</feature>
<comment type="caution">
    <text evidence="13">Lacks conserved residue(s) required for the propagation of feature annotation.</text>
</comment>
<keyword evidence="10 13" id="KW-1015">Disulfide bond</keyword>
<evidence type="ECO:0000256" key="3">
    <source>
        <dbReference type="ARBA" id="ARBA00004530"/>
    </source>
</evidence>
<evidence type="ECO:0000256" key="15">
    <source>
        <dbReference type="SAM" id="Phobius"/>
    </source>
</evidence>
<keyword evidence="11" id="KW-0325">Glycoprotein</keyword>
<dbReference type="PANTHER" id="PTHR11506:SF27">
    <property type="entry name" value="LYSOSOME-ASSOCIATED MEMBRANE GLYCOPROTEIN 1"/>
    <property type="match status" value="1"/>
</dbReference>
<evidence type="ECO:0000313" key="19">
    <source>
        <dbReference type="Proteomes" id="UP000261520"/>
    </source>
</evidence>
<feature type="disulfide bond" evidence="13">
    <location>
        <begin position="37"/>
        <end position="75"/>
    </location>
</feature>
<keyword evidence="8 15" id="KW-1133">Transmembrane helix</keyword>
<reference evidence="18" key="1">
    <citation type="submission" date="2025-08" db="UniProtKB">
        <authorList>
            <consortium name="Ensembl"/>
        </authorList>
    </citation>
    <scope>IDENTIFICATION</scope>
</reference>
<dbReference type="Gene3D" id="2.40.160.110">
    <property type="match status" value="1"/>
</dbReference>
<dbReference type="InterPro" id="IPR002000">
    <property type="entry name" value="Lysosome-assoc_membr_glycop"/>
</dbReference>